<evidence type="ECO:0000313" key="2">
    <source>
        <dbReference type="EMBL" id="GAQ86115.1"/>
    </source>
</evidence>
<dbReference type="AlphaFoldDB" id="A0A1Y1I587"/>
<dbReference type="STRING" id="105231.A0A1Y1I587"/>
<evidence type="ECO:0000256" key="1">
    <source>
        <dbReference type="SAM" id="MobiDB-lite"/>
    </source>
</evidence>
<dbReference type="PANTHER" id="PTHR36015">
    <property type="entry name" value="HOLLIDAY JUNCTION RESOLVASE MOC1, CHLOROPLASTIC-RELATED"/>
    <property type="match status" value="1"/>
</dbReference>
<sequence length="294" mass="31395">MPTLHPRSYLCQATVVDSAAEEQVMEDASGTGCGGGGTAVPRKKQRAKGRADDAVSAKRPGRKVKEKPAALPAHDSGAGDEVNEELDSFLIPNTSPAPVVFGPASMVLGVDPDIGGALAVLRGSVEETHAQVLDVPILHVKIGATMRRRHDPGAMAAMVRELQPPPETVVYIEQPRPFPLDGKQGWYSAGYGFGVWMGVLHALQLQVVPVHPANWKRALGLAGRGVTKDDSRELAVRTFPSLLKELKRKKDHGRAEALLIAQHGRMLAANLKPLQRVPPDTDSAPAEDKALILA</sequence>
<dbReference type="PANTHER" id="PTHR36015:SF6">
    <property type="entry name" value="HOLLIDAY JUNCTION RESOLVASE MOC1, CHLOROPLASTIC-RELATED"/>
    <property type="match status" value="1"/>
</dbReference>
<gene>
    <name evidence="2" type="ORF">KFL_002710100</name>
</gene>
<dbReference type="OrthoDB" id="1910737at2759"/>
<dbReference type="InterPro" id="IPR045290">
    <property type="entry name" value="MOC1-like"/>
</dbReference>
<reference evidence="2 3" key="1">
    <citation type="journal article" date="2014" name="Nat. Commun.">
        <title>Klebsormidium flaccidum genome reveals primary factors for plant terrestrial adaptation.</title>
        <authorList>
            <person name="Hori K."/>
            <person name="Maruyama F."/>
            <person name="Fujisawa T."/>
            <person name="Togashi T."/>
            <person name="Yamamoto N."/>
            <person name="Seo M."/>
            <person name="Sato S."/>
            <person name="Yamada T."/>
            <person name="Mori H."/>
            <person name="Tajima N."/>
            <person name="Moriyama T."/>
            <person name="Ikeuchi M."/>
            <person name="Watanabe M."/>
            <person name="Wada H."/>
            <person name="Kobayashi K."/>
            <person name="Saito M."/>
            <person name="Masuda T."/>
            <person name="Sasaki-Sekimoto Y."/>
            <person name="Mashiguchi K."/>
            <person name="Awai K."/>
            <person name="Shimojima M."/>
            <person name="Masuda S."/>
            <person name="Iwai M."/>
            <person name="Nobusawa T."/>
            <person name="Narise T."/>
            <person name="Kondo S."/>
            <person name="Saito H."/>
            <person name="Sato R."/>
            <person name="Murakawa M."/>
            <person name="Ihara Y."/>
            <person name="Oshima-Yamada Y."/>
            <person name="Ohtaka K."/>
            <person name="Satoh M."/>
            <person name="Sonobe K."/>
            <person name="Ishii M."/>
            <person name="Ohtani R."/>
            <person name="Kanamori-Sato M."/>
            <person name="Honoki R."/>
            <person name="Miyazaki D."/>
            <person name="Mochizuki H."/>
            <person name="Umetsu J."/>
            <person name="Higashi K."/>
            <person name="Shibata D."/>
            <person name="Kamiya Y."/>
            <person name="Sato N."/>
            <person name="Nakamura Y."/>
            <person name="Tabata S."/>
            <person name="Ida S."/>
            <person name="Kurokawa K."/>
            <person name="Ohta H."/>
        </authorList>
    </citation>
    <scope>NUCLEOTIDE SEQUENCE [LARGE SCALE GENOMIC DNA]</scope>
    <source>
        <strain evidence="2 3">NIES-2285</strain>
    </source>
</reference>
<feature type="region of interest" description="Disordered" evidence="1">
    <location>
        <begin position="26"/>
        <end position="80"/>
    </location>
</feature>
<proteinExistence type="predicted"/>
<dbReference type="EMBL" id="DF237220">
    <property type="protein sequence ID" value="GAQ86115.1"/>
    <property type="molecule type" value="Genomic_DNA"/>
</dbReference>
<name>A0A1Y1I587_KLENI</name>
<evidence type="ECO:0008006" key="4">
    <source>
        <dbReference type="Google" id="ProtNLM"/>
    </source>
</evidence>
<accession>A0A1Y1I587</accession>
<organism evidence="2 3">
    <name type="scientific">Klebsormidium nitens</name>
    <name type="common">Green alga</name>
    <name type="synonym">Ulothrix nitens</name>
    <dbReference type="NCBI Taxonomy" id="105231"/>
    <lineage>
        <taxon>Eukaryota</taxon>
        <taxon>Viridiplantae</taxon>
        <taxon>Streptophyta</taxon>
        <taxon>Klebsormidiophyceae</taxon>
        <taxon>Klebsormidiales</taxon>
        <taxon>Klebsormidiaceae</taxon>
        <taxon>Klebsormidium</taxon>
    </lineage>
</organism>
<protein>
    <recommendedName>
        <fullName evidence="4">Holliday junction resolvase</fullName>
    </recommendedName>
</protein>
<dbReference type="CDD" id="cd22992">
    <property type="entry name" value="MOC1"/>
    <property type="match status" value="1"/>
</dbReference>
<evidence type="ECO:0000313" key="3">
    <source>
        <dbReference type="Proteomes" id="UP000054558"/>
    </source>
</evidence>
<dbReference type="GO" id="GO:0008821">
    <property type="term" value="F:crossover junction DNA endonuclease activity"/>
    <property type="evidence" value="ECO:0007669"/>
    <property type="project" value="InterPro"/>
</dbReference>
<keyword evidence="3" id="KW-1185">Reference proteome</keyword>
<dbReference type="Proteomes" id="UP000054558">
    <property type="component" value="Unassembled WGS sequence"/>
</dbReference>